<name>A0ABW0R7R6_9BACL</name>
<dbReference type="RefSeq" id="WP_390308661.1">
    <property type="nucleotide sequence ID" value="NZ_JBHSNQ010000013.1"/>
</dbReference>
<reference evidence="2" key="1">
    <citation type="journal article" date="2019" name="Int. J. Syst. Evol. Microbiol.">
        <title>The Global Catalogue of Microorganisms (GCM) 10K type strain sequencing project: providing services to taxonomists for standard genome sequencing and annotation.</title>
        <authorList>
            <consortium name="The Broad Institute Genomics Platform"/>
            <consortium name="The Broad Institute Genome Sequencing Center for Infectious Disease"/>
            <person name="Wu L."/>
            <person name="Ma J."/>
        </authorList>
    </citation>
    <scope>NUCLEOTIDE SEQUENCE [LARGE SCALE GENOMIC DNA]</scope>
    <source>
        <strain evidence="2">CCUG 56331</strain>
    </source>
</reference>
<dbReference type="EMBL" id="JBHSNQ010000013">
    <property type="protein sequence ID" value="MFC5540418.1"/>
    <property type="molecule type" value="Genomic_DNA"/>
</dbReference>
<accession>A0ABW0R7R6</accession>
<dbReference type="Proteomes" id="UP001595978">
    <property type="component" value="Unassembled WGS sequence"/>
</dbReference>
<evidence type="ECO:0000313" key="2">
    <source>
        <dbReference type="Proteomes" id="UP001595978"/>
    </source>
</evidence>
<gene>
    <name evidence="1" type="ORF">ACFPOH_01235</name>
</gene>
<comment type="caution">
    <text evidence="1">The sequence shown here is derived from an EMBL/GenBank/DDBJ whole genome shotgun (WGS) entry which is preliminary data.</text>
</comment>
<proteinExistence type="predicted"/>
<organism evidence="1 2">
    <name type="scientific">Ureibacillus suwonensis</name>
    <dbReference type="NCBI Taxonomy" id="313007"/>
    <lineage>
        <taxon>Bacteria</taxon>
        <taxon>Bacillati</taxon>
        <taxon>Bacillota</taxon>
        <taxon>Bacilli</taxon>
        <taxon>Bacillales</taxon>
        <taxon>Caryophanaceae</taxon>
        <taxon>Ureibacillus</taxon>
    </lineage>
</organism>
<protein>
    <submittedName>
        <fullName evidence="1">Uncharacterized protein</fullName>
    </submittedName>
</protein>
<keyword evidence="2" id="KW-1185">Reference proteome</keyword>
<evidence type="ECO:0000313" key="1">
    <source>
        <dbReference type="EMBL" id="MFC5540418.1"/>
    </source>
</evidence>
<sequence>MVFIQNRCHLSDGAVLFREDVHGGGMPLLFLFKIKWINGGTFMELSDVRNTLENTAEKLADFRGSL</sequence>